<protein>
    <recommendedName>
        <fullName evidence="2">PepSY domain-containing protein</fullName>
    </recommendedName>
</protein>
<dbReference type="Gene3D" id="3.10.450.40">
    <property type="match status" value="1"/>
</dbReference>
<evidence type="ECO:0000259" key="2">
    <source>
        <dbReference type="Pfam" id="PF03413"/>
    </source>
</evidence>
<comment type="caution">
    <text evidence="3">The sequence shown here is derived from an EMBL/GenBank/DDBJ whole genome shotgun (WGS) entry which is preliminary data.</text>
</comment>
<name>A0A7C5LZT9_9PROT</name>
<evidence type="ECO:0000256" key="1">
    <source>
        <dbReference type="SAM" id="SignalP"/>
    </source>
</evidence>
<gene>
    <name evidence="3" type="ORF">ENJ42_03755</name>
</gene>
<keyword evidence="1" id="KW-0732">Signal</keyword>
<evidence type="ECO:0000313" key="3">
    <source>
        <dbReference type="EMBL" id="HHL42708.1"/>
    </source>
</evidence>
<feature type="signal peptide" evidence="1">
    <location>
        <begin position="1"/>
        <end position="25"/>
    </location>
</feature>
<proteinExistence type="predicted"/>
<dbReference type="EMBL" id="DRMJ01000186">
    <property type="protein sequence ID" value="HHL42708.1"/>
    <property type="molecule type" value="Genomic_DNA"/>
</dbReference>
<dbReference type="Pfam" id="PF03413">
    <property type="entry name" value="PepSY"/>
    <property type="match status" value="1"/>
</dbReference>
<accession>A0A7C5LZT9</accession>
<dbReference type="InterPro" id="IPR025711">
    <property type="entry name" value="PepSY"/>
</dbReference>
<reference evidence="3" key="1">
    <citation type="journal article" date="2020" name="mSystems">
        <title>Genome- and Community-Level Interaction Insights into Carbon Utilization and Element Cycling Functions of Hydrothermarchaeota in Hydrothermal Sediment.</title>
        <authorList>
            <person name="Zhou Z."/>
            <person name="Liu Y."/>
            <person name="Xu W."/>
            <person name="Pan J."/>
            <person name="Luo Z.H."/>
            <person name="Li M."/>
        </authorList>
    </citation>
    <scope>NUCLEOTIDE SEQUENCE [LARGE SCALE GENOMIC DNA]</scope>
    <source>
        <strain evidence="3">HyVt-485</strain>
    </source>
</reference>
<sequence length="114" mass="13023">MMKRIRVISLFAFATLLALPMGANASGYDRKIDDLMPVFKHMQTRTLEAPTYFAQNQQRKISASRAKSIAQSRVRGAKYVDVQLVRPDLYRVRLQKDGRIIDVYVDAYTGAVRN</sequence>
<organism evidence="3">
    <name type="scientific">Hellea balneolensis</name>
    <dbReference type="NCBI Taxonomy" id="287478"/>
    <lineage>
        <taxon>Bacteria</taxon>
        <taxon>Pseudomonadati</taxon>
        <taxon>Pseudomonadota</taxon>
        <taxon>Alphaproteobacteria</taxon>
        <taxon>Maricaulales</taxon>
        <taxon>Robiginitomaculaceae</taxon>
        <taxon>Hellea</taxon>
    </lineage>
</organism>
<feature type="domain" description="PepSY" evidence="2">
    <location>
        <begin position="60"/>
        <end position="113"/>
    </location>
</feature>
<dbReference type="Proteomes" id="UP000885830">
    <property type="component" value="Unassembled WGS sequence"/>
</dbReference>
<dbReference type="AlphaFoldDB" id="A0A7C5LZT9"/>
<feature type="chain" id="PRO_5027751820" description="PepSY domain-containing protein" evidence="1">
    <location>
        <begin position="26"/>
        <end position="114"/>
    </location>
</feature>